<proteinExistence type="predicted"/>
<keyword evidence="1" id="KW-0862">Zinc</keyword>
<sequence length="261" mass="27571">MEKYKKVVRSSVPSEHSGIFLDLQLNGCEGMSCQSVQNTVVPHTASIGTASDATPSINNCTISPASKTNGFAAAVGVPHPMECVQEPLLFSSGDLPLAPLHHTPGQHHHRPAIQLNGSSQAVGSNTGSISIGVDMDTEREPPKAADKPAAFPCANCGKCYGSPRNLQRHVCKATKNSPKIVVENATLLNNDSPKLGDGWASMDSPGSISPLSSTNTATVNKCERCERILCSQRSLKRHRVTCKVGETTIKHVNSEASTPGP</sequence>
<keyword evidence="1" id="KW-0863">Zinc-finger</keyword>
<dbReference type="WBParaSite" id="jg11874">
    <property type="protein sequence ID" value="jg11874"/>
    <property type="gene ID" value="jg11874"/>
</dbReference>
<dbReference type="GO" id="GO:0008270">
    <property type="term" value="F:zinc ion binding"/>
    <property type="evidence" value="ECO:0007669"/>
    <property type="project" value="UniProtKB-KW"/>
</dbReference>
<protein>
    <submittedName>
        <fullName evidence="4">C2H2-type domain-containing protein</fullName>
    </submittedName>
</protein>
<evidence type="ECO:0000313" key="4">
    <source>
        <dbReference type="WBParaSite" id="jg11874"/>
    </source>
</evidence>
<reference evidence="4" key="1">
    <citation type="submission" date="2022-11" db="UniProtKB">
        <authorList>
            <consortium name="WormBaseParasite"/>
        </authorList>
    </citation>
    <scope>IDENTIFICATION</scope>
</reference>
<organism evidence="3 4">
    <name type="scientific">Ditylenchus dipsaci</name>
    <dbReference type="NCBI Taxonomy" id="166011"/>
    <lineage>
        <taxon>Eukaryota</taxon>
        <taxon>Metazoa</taxon>
        <taxon>Ecdysozoa</taxon>
        <taxon>Nematoda</taxon>
        <taxon>Chromadorea</taxon>
        <taxon>Rhabditida</taxon>
        <taxon>Tylenchina</taxon>
        <taxon>Tylenchomorpha</taxon>
        <taxon>Sphaerularioidea</taxon>
        <taxon>Anguinidae</taxon>
        <taxon>Anguininae</taxon>
        <taxon>Ditylenchus</taxon>
    </lineage>
</organism>
<name>A0A915CS25_9BILA</name>
<dbReference type="Proteomes" id="UP000887574">
    <property type="component" value="Unplaced"/>
</dbReference>
<keyword evidence="1" id="KW-0479">Metal-binding</keyword>
<keyword evidence="3" id="KW-1185">Reference proteome</keyword>
<feature type="domain" description="C2H2-type" evidence="2">
    <location>
        <begin position="151"/>
        <end position="178"/>
    </location>
</feature>
<evidence type="ECO:0000259" key="2">
    <source>
        <dbReference type="PROSITE" id="PS50157"/>
    </source>
</evidence>
<dbReference type="InterPro" id="IPR013087">
    <property type="entry name" value="Znf_C2H2_type"/>
</dbReference>
<evidence type="ECO:0000313" key="3">
    <source>
        <dbReference type="Proteomes" id="UP000887574"/>
    </source>
</evidence>
<evidence type="ECO:0000256" key="1">
    <source>
        <dbReference type="PROSITE-ProRule" id="PRU00042"/>
    </source>
</evidence>
<dbReference type="PROSITE" id="PS50157">
    <property type="entry name" value="ZINC_FINGER_C2H2_2"/>
    <property type="match status" value="1"/>
</dbReference>
<dbReference type="AlphaFoldDB" id="A0A915CS25"/>
<accession>A0A915CS25</accession>